<gene>
    <name evidence="3" type="ORF">GEV33_011517</name>
</gene>
<dbReference type="AlphaFoldDB" id="A0A8J6HBH5"/>
<protein>
    <recommendedName>
        <fullName evidence="2">Peptidase S1 domain-containing protein</fullName>
    </recommendedName>
</protein>
<dbReference type="Proteomes" id="UP000719412">
    <property type="component" value="Unassembled WGS sequence"/>
</dbReference>
<feature type="signal peptide" evidence="1">
    <location>
        <begin position="1"/>
        <end position="16"/>
    </location>
</feature>
<dbReference type="CDD" id="cd00190">
    <property type="entry name" value="Tryp_SPc"/>
    <property type="match status" value="1"/>
</dbReference>
<dbReference type="GO" id="GO:0006508">
    <property type="term" value="P:proteolysis"/>
    <property type="evidence" value="ECO:0007669"/>
    <property type="project" value="InterPro"/>
</dbReference>
<dbReference type="PROSITE" id="PS50240">
    <property type="entry name" value="TRYPSIN_DOM"/>
    <property type="match status" value="1"/>
</dbReference>
<evidence type="ECO:0000313" key="4">
    <source>
        <dbReference type="Proteomes" id="UP000719412"/>
    </source>
</evidence>
<evidence type="ECO:0000256" key="1">
    <source>
        <dbReference type="SAM" id="SignalP"/>
    </source>
</evidence>
<proteinExistence type="predicted"/>
<dbReference type="PANTHER" id="PTHR24260">
    <property type="match status" value="1"/>
</dbReference>
<dbReference type="InterPro" id="IPR001254">
    <property type="entry name" value="Trypsin_dom"/>
</dbReference>
<feature type="chain" id="PRO_5035276164" description="Peptidase S1 domain-containing protein" evidence="1">
    <location>
        <begin position="17"/>
        <end position="264"/>
    </location>
</feature>
<name>A0A8J6HBH5_TENMO</name>
<dbReference type="SUPFAM" id="SSF50494">
    <property type="entry name" value="Trypsin-like serine proteases"/>
    <property type="match status" value="1"/>
</dbReference>
<sequence length="264" mass="28453">MKLAILASLFIAAVWAGPLQPRKALPISRHFGGRIIAGNAAEEDHFKWQVGIYIYNEDSEFFCGGALIDTKWILTGARCVDGATSFTLRFGSNSLVSGGITREANYSVVHPDYNSLTLENDVGLVRIDDGIEPDAHVEIISLATEELEGDVSVTVSGWGSSGDWGGITSELYYINLTTISNIECRMSWGDAIPDETVCARENRNNGICTGDSGDPLVMEDESGNFIHVGIASWASAGGCDITQPSGYSRTASYVDWIKSVISQN</sequence>
<dbReference type="SMART" id="SM00020">
    <property type="entry name" value="Tryp_SPc"/>
    <property type="match status" value="1"/>
</dbReference>
<evidence type="ECO:0000259" key="2">
    <source>
        <dbReference type="PROSITE" id="PS50240"/>
    </source>
</evidence>
<dbReference type="Gene3D" id="2.40.10.10">
    <property type="entry name" value="Trypsin-like serine proteases"/>
    <property type="match status" value="1"/>
</dbReference>
<organism evidence="3 4">
    <name type="scientific">Tenebrio molitor</name>
    <name type="common">Yellow mealworm beetle</name>
    <dbReference type="NCBI Taxonomy" id="7067"/>
    <lineage>
        <taxon>Eukaryota</taxon>
        <taxon>Metazoa</taxon>
        <taxon>Ecdysozoa</taxon>
        <taxon>Arthropoda</taxon>
        <taxon>Hexapoda</taxon>
        <taxon>Insecta</taxon>
        <taxon>Pterygota</taxon>
        <taxon>Neoptera</taxon>
        <taxon>Endopterygota</taxon>
        <taxon>Coleoptera</taxon>
        <taxon>Polyphaga</taxon>
        <taxon>Cucujiformia</taxon>
        <taxon>Tenebrionidae</taxon>
        <taxon>Tenebrio</taxon>
    </lineage>
</organism>
<evidence type="ECO:0000313" key="3">
    <source>
        <dbReference type="EMBL" id="KAH0811276.1"/>
    </source>
</evidence>
<dbReference type="Pfam" id="PF00089">
    <property type="entry name" value="Trypsin"/>
    <property type="match status" value="1"/>
</dbReference>
<dbReference type="EMBL" id="JABDTM020026920">
    <property type="protein sequence ID" value="KAH0811276.1"/>
    <property type="molecule type" value="Genomic_DNA"/>
</dbReference>
<accession>A0A8J6HBH5</accession>
<comment type="caution">
    <text evidence="3">The sequence shown here is derived from an EMBL/GenBank/DDBJ whole genome shotgun (WGS) entry which is preliminary data.</text>
</comment>
<feature type="domain" description="Peptidase S1" evidence="2">
    <location>
        <begin position="35"/>
        <end position="262"/>
    </location>
</feature>
<dbReference type="GO" id="GO:0004252">
    <property type="term" value="F:serine-type endopeptidase activity"/>
    <property type="evidence" value="ECO:0007669"/>
    <property type="project" value="InterPro"/>
</dbReference>
<dbReference type="InterPro" id="IPR009003">
    <property type="entry name" value="Peptidase_S1_PA"/>
</dbReference>
<reference evidence="3" key="2">
    <citation type="submission" date="2021-08" db="EMBL/GenBank/DDBJ databases">
        <authorList>
            <person name="Eriksson T."/>
        </authorList>
    </citation>
    <scope>NUCLEOTIDE SEQUENCE</scope>
    <source>
        <strain evidence="3">Stoneville</strain>
        <tissue evidence="3">Whole head</tissue>
    </source>
</reference>
<dbReference type="PRINTS" id="PR00722">
    <property type="entry name" value="CHYMOTRYPSIN"/>
</dbReference>
<reference evidence="3" key="1">
    <citation type="journal article" date="2020" name="J Insects Food Feed">
        <title>The yellow mealworm (Tenebrio molitor) genome: a resource for the emerging insects as food and feed industry.</title>
        <authorList>
            <person name="Eriksson T."/>
            <person name="Andere A."/>
            <person name="Kelstrup H."/>
            <person name="Emery V."/>
            <person name="Picard C."/>
        </authorList>
    </citation>
    <scope>NUCLEOTIDE SEQUENCE</scope>
    <source>
        <strain evidence="3">Stoneville</strain>
        <tissue evidence="3">Whole head</tissue>
    </source>
</reference>
<dbReference type="InterPro" id="IPR051333">
    <property type="entry name" value="CLIP_Serine_Protease"/>
</dbReference>
<dbReference type="InterPro" id="IPR043504">
    <property type="entry name" value="Peptidase_S1_PA_chymotrypsin"/>
</dbReference>
<keyword evidence="1" id="KW-0732">Signal</keyword>
<dbReference type="InterPro" id="IPR001314">
    <property type="entry name" value="Peptidase_S1A"/>
</dbReference>
<keyword evidence="4" id="KW-1185">Reference proteome</keyword>
<dbReference type="PANTHER" id="PTHR24260:SF136">
    <property type="entry name" value="GH08193P-RELATED"/>
    <property type="match status" value="1"/>
</dbReference>